<accession>A0A222YZU2</accession>
<dbReference type="InterPro" id="IPR056118">
    <property type="entry name" value="DUF7701"/>
</dbReference>
<dbReference type="Pfam" id="PF24792">
    <property type="entry name" value="DUF7701"/>
    <property type="match status" value="1"/>
</dbReference>
<organism evidence="2 3">
    <name type="scientific">Streptomyces phage NootNoot</name>
    <dbReference type="NCBI Taxonomy" id="2023992"/>
    <lineage>
        <taxon>Viruses</taxon>
        <taxon>Duplodnaviria</taxon>
        <taxon>Heunggongvirae</taxon>
        <taxon>Uroviricota</taxon>
        <taxon>Caudoviricetes</taxon>
        <taxon>Stanwilliamsviridae</taxon>
        <taxon>Boydwoodruffvirinae</taxon>
        <taxon>Samistivirus</taxon>
        <taxon>Samistivirus nootnoot</taxon>
    </lineage>
</organism>
<proteinExistence type="predicted"/>
<dbReference type="EMBL" id="MF347636">
    <property type="protein sequence ID" value="ASR77433.1"/>
    <property type="molecule type" value="Genomic_DNA"/>
</dbReference>
<dbReference type="Proteomes" id="UP000225626">
    <property type="component" value="Segment"/>
</dbReference>
<keyword evidence="3" id="KW-1185">Reference proteome</keyword>
<name>A0A222YZU2_9CAUD</name>
<sequence>MTNYVQQIKDALKELHPRMDSELLDVYALLVLVKGEDVTLKDVHDAWSVWKNNIRPDHRSLIEFDELTPEVQALDQKYADSIRLVAKIKEAVSAYKAKESGTL</sequence>
<protein>
    <recommendedName>
        <fullName evidence="1">DUF7701 domain-containing protein</fullName>
    </recommendedName>
</protein>
<evidence type="ECO:0000313" key="3">
    <source>
        <dbReference type="Proteomes" id="UP000225626"/>
    </source>
</evidence>
<gene>
    <name evidence="2" type="ORF">SEA_NOOTNOOT_210</name>
</gene>
<dbReference type="OrthoDB" id="33223at10239"/>
<evidence type="ECO:0000259" key="1">
    <source>
        <dbReference type="Pfam" id="PF24792"/>
    </source>
</evidence>
<feature type="domain" description="DUF7701" evidence="1">
    <location>
        <begin position="3"/>
        <end position="86"/>
    </location>
</feature>
<evidence type="ECO:0000313" key="2">
    <source>
        <dbReference type="EMBL" id="ASR77433.1"/>
    </source>
</evidence>
<reference evidence="2 3" key="1">
    <citation type="submission" date="2017-06" db="EMBL/GenBank/DDBJ databases">
        <authorList>
            <person name="Meridew S.N."/>
            <person name="Morgan R.E."/>
            <person name="Moussa A.T."/>
            <person name="Shahid S.H."/>
            <person name="Bhuiyan S."/>
            <person name="Nayek S."/>
            <person name="Suri N."/>
            <person name="Kim T."/>
            <person name="Layton S.R."/>
            <person name="Hughes L.E."/>
            <person name="Garlena R.A."/>
            <person name="Russell D.A."/>
            <person name="Pope W.H."/>
            <person name="Jacobs-Sera D."/>
            <person name="Hendrix R.W."/>
            <person name="Hatfull G.F."/>
        </authorList>
    </citation>
    <scope>NUCLEOTIDE SEQUENCE [LARGE SCALE GENOMIC DNA]</scope>
</reference>